<gene>
    <name evidence="2" type="ORF">DBRI1063_LOCUS23211</name>
</gene>
<organism evidence="2">
    <name type="scientific">Ditylum brightwellii</name>
    <dbReference type="NCBI Taxonomy" id="49249"/>
    <lineage>
        <taxon>Eukaryota</taxon>
        <taxon>Sar</taxon>
        <taxon>Stramenopiles</taxon>
        <taxon>Ochrophyta</taxon>
        <taxon>Bacillariophyta</taxon>
        <taxon>Mediophyceae</taxon>
        <taxon>Lithodesmiophycidae</taxon>
        <taxon>Lithodesmiales</taxon>
        <taxon>Lithodesmiaceae</taxon>
        <taxon>Ditylum</taxon>
    </lineage>
</organism>
<reference evidence="2" key="1">
    <citation type="submission" date="2021-01" db="EMBL/GenBank/DDBJ databases">
        <authorList>
            <person name="Corre E."/>
            <person name="Pelletier E."/>
            <person name="Niang G."/>
            <person name="Scheremetjew M."/>
            <person name="Finn R."/>
            <person name="Kale V."/>
            <person name="Holt S."/>
            <person name="Cochrane G."/>
            <person name="Meng A."/>
            <person name="Brown T."/>
            <person name="Cohen L."/>
        </authorList>
    </citation>
    <scope>NUCLEOTIDE SEQUENCE</scope>
    <source>
        <strain evidence="2">Pop2</strain>
    </source>
</reference>
<evidence type="ECO:0008006" key="3">
    <source>
        <dbReference type="Google" id="ProtNLM"/>
    </source>
</evidence>
<accession>A0A6U3ULJ5</accession>
<evidence type="ECO:0000313" key="2">
    <source>
        <dbReference type="EMBL" id="CAD9353900.1"/>
    </source>
</evidence>
<feature type="chain" id="PRO_5030160199" description="NYN domain-containing protein" evidence="1">
    <location>
        <begin position="20"/>
        <end position="211"/>
    </location>
</feature>
<proteinExistence type="predicted"/>
<keyword evidence="1" id="KW-0732">Signal</keyword>
<sequence>MIPWGMGNILHLLLIGCMAFSSHRSINSNQQQNQGDAQKALVTTWLIDGNNLKCFRGVPDERASIIQELEKIASPCHDTPLNDTHGDNKTKKITKISNVILVFDGHHNETFQKTISPNSWFQYIITSGINKEKDRADNYIIEEALPKLRDWDCNNHELGYVHLITADKELSQRARATGVMNGGSIVYPPKFWKQYLPNLQRTQKRNQDVQK</sequence>
<feature type="signal peptide" evidence="1">
    <location>
        <begin position="1"/>
        <end position="19"/>
    </location>
</feature>
<evidence type="ECO:0000256" key="1">
    <source>
        <dbReference type="SAM" id="SignalP"/>
    </source>
</evidence>
<protein>
    <recommendedName>
        <fullName evidence="3">NYN domain-containing protein</fullName>
    </recommendedName>
</protein>
<dbReference type="AlphaFoldDB" id="A0A6U3ULJ5"/>
<name>A0A6U3ULJ5_9STRA</name>
<dbReference type="EMBL" id="HBGN01036189">
    <property type="protein sequence ID" value="CAD9353900.1"/>
    <property type="molecule type" value="Transcribed_RNA"/>
</dbReference>